<evidence type="ECO:0000256" key="1">
    <source>
        <dbReference type="ARBA" id="ARBA00023118"/>
    </source>
</evidence>
<dbReference type="PATRIC" id="fig|270351.10.peg.2918"/>
<dbReference type="NCBIfam" id="TIGR01876">
    <property type="entry name" value="cas_Cas5d"/>
    <property type="match status" value="1"/>
</dbReference>
<dbReference type="EMBL" id="AP014704">
    <property type="protein sequence ID" value="BAQ46188.1"/>
    <property type="molecule type" value="Genomic_DNA"/>
</dbReference>
<dbReference type="GO" id="GO:0051607">
    <property type="term" value="P:defense response to virus"/>
    <property type="evidence" value="ECO:0007669"/>
    <property type="project" value="UniProtKB-UniRule"/>
</dbReference>
<dbReference type="PIRSF" id="PIRSF029950">
    <property type="entry name" value="Cas_CT1134"/>
    <property type="match status" value="1"/>
</dbReference>
<keyword evidence="2" id="KW-0378">Hydrolase</keyword>
<gene>
    <name evidence="3" type="ORF">Maq22A_c15115</name>
</gene>
<dbReference type="Pfam" id="PF09704">
    <property type="entry name" value="Cas_Cas5d"/>
    <property type="match status" value="1"/>
</dbReference>
<keyword evidence="2" id="KW-0540">Nuclease</keyword>
<evidence type="ECO:0000313" key="4">
    <source>
        <dbReference type="Proteomes" id="UP000061432"/>
    </source>
</evidence>
<dbReference type="Gene3D" id="3.30.70.2660">
    <property type="match status" value="1"/>
</dbReference>
<dbReference type="NCBIfam" id="TIGR02593">
    <property type="entry name" value="CRISPR_cas5"/>
    <property type="match status" value="1"/>
</dbReference>
<dbReference type="RefSeq" id="WP_280141908.1">
    <property type="nucleotide sequence ID" value="NZ_AP014704.1"/>
</dbReference>
<dbReference type="GO" id="GO:0004519">
    <property type="term" value="F:endonuclease activity"/>
    <property type="evidence" value="ECO:0007669"/>
    <property type="project" value="UniProtKB-UniRule"/>
</dbReference>
<name>A0A0C6FCF8_9HYPH</name>
<dbReference type="GO" id="GO:0003723">
    <property type="term" value="F:RNA binding"/>
    <property type="evidence" value="ECO:0007669"/>
    <property type="project" value="UniProtKB-UniRule"/>
</dbReference>
<dbReference type="GO" id="GO:0043571">
    <property type="term" value="P:maintenance of CRISPR repeat elements"/>
    <property type="evidence" value="ECO:0007669"/>
    <property type="project" value="UniProtKB-UniRule"/>
</dbReference>
<dbReference type="InterPro" id="IPR021124">
    <property type="entry name" value="CRISPR-assoc_prot_Cas5"/>
</dbReference>
<comment type="similarity">
    <text evidence="2">Belongs to the CRISPR-associated protein Cas5 family. Subtype I-C/Dvulg subfamily.</text>
</comment>
<dbReference type="GO" id="GO:0016787">
    <property type="term" value="F:hydrolase activity"/>
    <property type="evidence" value="ECO:0007669"/>
    <property type="project" value="UniProtKB-KW"/>
</dbReference>
<dbReference type="KEGG" id="maqu:Maq22A_c15115"/>
<comment type="function">
    <text evidence="2">CRISPR (clustered regularly interspaced short palindromic repeat) is an adaptive immune system that provides protection against mobile genetic elements (viruses, transposable elements and conjugative plasmids). CRISPR clusters contain spacers, sequences complementary to antecedent mobile elements, and target invading nucleic acids. CRISPR clusters are transcribed and processed into CRISPR RNA (crRNA).</text>
</comment>
<reference evidence="4" key="2">
    <citation type="submission" date="2015-01" db="EMBL/GenBank/DDBJ databases">
        <title>Complete genome sequence of Methylobacterium aquaticum strain 22A.</title>
        <authorList>
            <person name="Tani A."/>
            <person name="Ogura Y."/>
            <person name="Hayashi T."/>
        </authorList>
    </citation>
    <scope>NUCLEOTIDE SEQUENCE [LARGE SCALE GENOMIC DNA]</scope>
    <source>
        <strain evidence="4">MA-22A</strain>
    </source>
</reference>
<dbReference type="AlphaFoldDB" id="A0A0C6FCF8"/>
<proteinExistence type="inferred from homology"/>
<reference evidence="3 4" key="1">
    <citation type="journal article" date="2015" name="Genome Announc.">
        <title>Complete Genome Sequence of Methylobacterium aquaticum Strain 22A, Isolated from Racomitrium japonicum Moss.</title>
        <authorList>
            <person name="Tani A."/>
            <person name="Ogura Y."/>
            <person name="Hayashi T."/>
            <person name="Kimbara K."/>
        </authorList>
    </citation>
    <scope>NUCLEOTIDE SEQUENCE [LARGE SCALE GENOMIC DNA]</scope>
    <source>
        <strain evidence="3 4">MA-22A</strain>
    </source>
</reference>
<keyword evidence="2" id="KW-0694">RNA-binding</keyword>
<dbReference type="InterPro" id="IPR010155">
    <property type="entry name" value="CRISPR-assoc_prot_Cas5d"/>
</dbReference>
<protein>
    <recommendedName>
        <fullName evidence="2">pre-crRNA processing endonuclease</fullName>
        <ecNumber evidence="2">3.1.-.-</ecNumber>
    </recommendedName>
</protein>
<organism evidence="3 4">
    <name type="scientific">Methylobacterium aquaticum</name>
    <dbReference type="NCBI Taxonomy" id="270351"/>
    <lineage>
        <taxon>Bacteria</taxon>
        <taxon>Pseudomonadati</taxon>
        <taxon>Pseudomonadota</taxon>
        <taxon>Alphaproteobacteria</taxon>
        <taxon>Hyphomicrobiales</taxon>
        <taxon>Methylobacteriaceae</taxon>
        <taxon>Methylobacterium</taxon>
    </lineage>
</organism>
<keyword evidence="2" id="KW-0255">Endonuclease</keyword>
<keyword evidence="1 2" id="KW-0051">Antiviral defense</keyword>
<sequence>MGYGIKLHVWGDRACFTRPEMKVERVSYDVMTPSAARGILEAVLWKPQMRWVVDRIHVLRPIRFQSLRRNEVEDKVSSALAERAMQAGSTAGLGLVVEEKRQQRAATLLTDVAYVIEARFALTDKAGRDDTPAKYLSMFNRRAAAGQCFHRPCLGTREFPADFALLAEADPLPESTLPADQRERDLGWMLHDIVGPERASRFFRARLADGVLDVRACLAEGTTT</sequence>
<dbReference type="EC" id="3.1.-.-" evidence="2"/>
<dbReference type="InterPro" id="IPR013422">
    <property type="entry name" value="CRISPR-assoc_prot_Cas5_N"/>
</dbReference>
<evidence type="ECO:0000256" key="2">
    <source>
        <dbReference type="PIRNR" id="PIRNR029950"/>
    </source>
</evidence>
<dbReference type="Proteomes" id="UP000061432">
    <property type="component" value="Chromosome"/>
</dbReference>
<accession>A0A0C6FCF8</accession>
<dbReference type="STRING" id="270351.Maq22A_c15115"/>
<dbReference type="CDD" id="cd09752">
    <property type="entry name" value="Cas5_I-C"/>
    <property type="match status" value="1"/>
</dbReference>
<evidence type="ECO:0000313" key="3">
    <source>
        <dbReference type="EMBL" id="BAQ46188.1"/>
    </source>
</evidence>